<organism evidence="12 13">
    <name type="scientific">Allacma fusca</name>
    <dbReference type="NCBI Taxonomy" id="39272"/>
    <lineage>
        <taxon>Eukaryota</taxon>
        <taxon>Metazoa</taxon>
        <taxon>Ecdysozoa</taxon>
        <taxon>Arthropoda</taxon>
        <taxon>Hexapoda</taxon>
        <taxon>Collembola</taxon>
        <taxon>Symphypleona</taxon>
        <taxon>Sminthuridae</taxon>
        <taxon>Allacma</taxon>
    </lineage>
</organism>
<dbReference type="OrthoDB" id="267381at2759"/>
<dbReference type="InterPro" id="IPR008271">
    <property type="entry name" value="Ser/Thr_kinase_AS"/>
</dbReference>
<evidence type="ECO:0000313" key="13">
    <source>
        <dbReference type="Proteomes" id="UP000708208"/>
    </source>
</evidence>
<dbReference type="EC" id="2.7.11.10" evidence="2"/>
<evidence type="ECO:0000256" key="1">
    <source>
        <dbReference type="ARBA" id="ARBA00004496"/>
    </source>
</evidence>
<dbReference type="GO" id="GO:0008385">
    <property type="term" value="C:IkappaB kinase complex"/>
    <property type="evidence" value="ECO:0007669"/>
    <property type="project" value="TreeGrafter"/>
</dbReference>
<dbReference type="SMART" id="SM00220">
    <property type="entry name" value="S_TKc"/>
    <property type="match status" value="1"/>
</dbReference>
<comment type="caution">
    <text evidence="12">The sequence shown here is derived from an EMBL/GenBank/DDBJ whole genome shotgun (WGS) entry which is preliminary data.</text>
</comment>
<dbReference type="Pfam" id="PF00069">
    <property type="entry name" value="Pkinase"/>
    <property type="match status" value="1"/>
</dbReference>
<evidence type="ECO:0000256" key="8">
    <source>
        <dbReference type="ARBA" id="ARBA00022840"/>
    </source>
</evidence>
<dbReference type="EMBL" id="CAJVCH010027794">
    <property type="protein sequence ID" value="CAG7703038.1"/>
    <property type="molecule type" value="Genomic_DNA"/>
</dbReference>
<gene>
    <name evidence="12" type="ORF">AFUS01_LOCUS4460</name>
</gene>
<dbReference type="InterPro" id="IPR000719">
    <property type="entry name" value="Prot_kinase_dom"/>
</dbReference>
<evidence type="ECO:0000256" key="4">
    <source>
        <dbReference type="ARBA" id="ARBA00022527"/>
    </source>
</evidence>
<feature type="domain" description="Protein kinase" evidence="11">
    <location>
        <begin position="10"/>
        <end position="339"/>
    </location>
</feature>
<dbReference type="GO" id="GO:0008384">
    <property type="term" value="F:IkappaB kinase activity"/>
    <property type="evidence" value="ECO:0007669"/>
    <property type="project" value="UniProtKB-EC"/>
</dbReference>
<keyword evidence="7" id="KW-0418">Kinase</keyword>
<feature type="coiled-coil region" evidence="10">
    <location>
        <begin position="612"/>
        <end position="639"/>
    </location>
</feature>
<evidence type="ECO:0000256" key="3">
    <source>
        <dbReference type="ARBA" id="ARBA00022490"/>
    </source>
</evidence>
<keyword evidence="10" id="KW-0175">Coiled coil</keyword>
<sequence length="647" mass="74051">MLPVSGTLGDWVCRHTWRGGHGEVALWNNQRTEQFIAVKSFLVHAEGQNATYHEKKFVEEIDFMKKANHPHIVSTVEPPPEFSTSLAGAAIQYLTSYFQPSPTTHYLFMEFCDGGTLRSLLRKPENVNGLSEKDVRAVLSDISDAITYLHGNEIIHRDIKPDNILIKLNPVSGRNIYKLGDLGLAKNISDRSMGKSVVGTWAYLAPEIQALYFGDSSEDTQKEYGKSADYWSFGVICFEICCGTFPFLPEIPDDRGFARYVAVKNKPDEVIAITKGTDSNIFHEKFPLETRLTRLFQDCITVWLPALLRWKHDHRGQYQTKNHRDALGRLRVILQVPCLEIYSVSSRYHYIVNDHKKIIDINEQIMIDSGIPVEQQLLFTRDGIQLESDDFALDFVKICPLYLLEKSKSGIISPEVKLSPPLSTFILHNSGASELFSESLIWKTAIHDVQVLLEISDRLDRYNDALRKTVVRAPQTTATNVSNRLFHLNKLLEQEERLDVGQLIPDKIDSLNSIIQARDAVKRDIRLHPANCDTNLTLQCSSLPELQQLYSVVLEEFCKWKNARNSNSYDMTALAELIGKVCLVQLSVLRTNIANNEILRKHLFPQQDDWRCQKQQSQLKELERLIQMLESRQLLKEKKLQELCHFK</sequence>
<comment type="subcellular location">
    <subcellularLocation>
        <location evidence="1">Cytoplasm</location>
    </subcellularLocation>
</comment>
<dbReference type="InterPro" id="IPR051180">
    <property type="entry name" value="IKK"/>
</dbReference>
<comment type="catalytic activity">
    <reaction evidence="9">
        <text>L-seryl-[I-kappa-B protein] + ATP = O-phospho-L-seryl-[I-kappa-B protein] + ADP + H(+)</text>
        <dbReference type="Rhea" id="RHEA:19073"/>
        <dbReference type="Rhea" id="RHEA-COMP:13698"/>
        <dbReference type="Rhea" id="RHEA-COMP:13699"/>
        <dbReference type="ChEBI" id="CHEBI:15378"/>
        <dbReference type="ChEBI" id="CHEBI:29999"/>
        <dbReference type="ChEBI" id="CHEBI:30616"/>
        <dbReference type="ChEBI" id="CHEBI:83421"/>
        <dbReference type="ChEBI" id="CHEBI:456216"/>
        <dbReference type="EC" id="2.7.11.10"/>
    </reaction>
</comment>
<reference evidence="12" key="1">
    <citation type="submission" date="2021-06" db="EMBL/GenBank/DDBJ databases">
        <authorList>
            <person name="Hodson N. C."/>
            <person name="Mongue J. A."/>
            <person name="Jaron S. K."/>
        </authorList>
    </citation>
    <scope>NUCLEOTIDE SEQUENCE</scope>
</reference>
<evidence type="ECO:0000259" key="11">
    <source>
        <dbReference type="PROSITE" id="PS50011"/>
    </source>
</evidence>
<dbReference type="PROSITE" id="PS50011">
    <property type="entry name" value="PROTEIN_KINASE_DOM"/>
    <property type="match status" value="1"/>
</dbReference>
<dbReference type="AlphaFoldDB" id="A0A8J2NUP0"/>
<keyword evidence="5" id="KW-0808">Transferase</keyword>
<dbReference type="PROSITE" id="PS00108">
    <property type="entry name" value="PROTEIN_KINASE_ST"/>
    <property type="match status" value="1"/>
</dbReference>
<evidence type="ECO:0000256" key="9">
    <source>
        <dbReference type="ARBA" id="ARBA00048789"/>
    </source>
</evidence>
<dbReference type="GO" id="GO:0033209">
    <property type="term" value="P:tumor necrosis factor-mediated signaling pathway"/>
    <property type="evidence" value="ECO:0007669"/>
    <property type="project" value="TreeGrafter"/>
</dbReference>
<keyword evidence="4" id="KW-0723">Serine/threonine-protein kinase</keyword>
<dbReference type="PANTHER" id="PTHR22969">
    <property type="entry name" value="IKB KINASE"/>
    <property type="match status" value="1"/>
</dbReference>
<accession>A0A8J2NUP0</accession>
<dbReference type="PANTHER" id="PTHR22969:SF17">
    <property type="entry name" value="INHIBITOR OF NUCLEAR FACTOR KAPPA-B KINASE SUBUNIT BETA"/>
    <property type="match status" value="1"/>
</dbReference>
<keyword evidence="13" id="KW-1185">Reference proteome</keyword>
<proteinExistence type="predicted"/>
<evidence type="ECO:0000256" key="2">
    <source>
        <dbReference type="ARBA" id="ARBA00012442"/>
    </source>
</evidence>
<evidence type="ECO:0000313" key="12">
    <source>
        <dbReference type="EMBL" id="CAG7703038.1"/>
    </source>
</evidence>
<keyword evidence="6" id="KW-0547">Nucleotide-binding</keyword>
<dbReference type="GO" id="GO:0005524">
    <property type="term" value="F:ATP binding"/>
    <property type="evidence" value="ECO:0007669"/>
    <property type="project" value="UniProtKB-KW"/>
</dbReference>
<evidence type="ECO:0000256" key="10">
    <source>
        <dbReference type="SAM" id="Coils"/>
    </source>
</evidence>
<evidence type="ECO:0000256" key="7">
    <source>
        <dbReference type="ARBA" id="ARBA00022777"/>
    </source>
</evidence>
<dbReference type="Proteomes" id="UP000708208">
    <property type="component" value="Unassembled WGS sequence"/>
</dbReference>
<name>A0A8J2NUP0_9HEXA</name>
<dbReference type="GO" id="GO:0045944">
    <property type="term" value="P:positive regulation of transcription by RNA polymerase II"/>
    <property type="evidence" value="ECO:0007669"/>
    <property type="project" value="TreeGrafter"/>
</dbReference>
<keyword evidence="3" id="KW-0963">Cytoplasm</keyword>
<keyword evidence="8" id="KW-0067">ATP-binding</keyword>
<evidence type="ECO:0000256" key="6">
    <source>
        <dbReference type="ARBA" id="ARBA00022741"/>
    </source>
</evidence>
<protein>
    <recommendedName>
        <fullName evidence="2">IkappaB kinase</fullName>
        <ecNumber evidence="2">2.7.11.10</ecNumber>
    </recommendedName>
</protein>
<evidence type="ECO:0000256" key="5">
    <source>
        <dbReference type="ARBA" id="ARBA00022679"/>
    </source>
</evidence>